<keyword evidence="2" id="KW-0732">Signal</keyword>
<keyword evidence="1" id="KW-1133">Transmembrane helix</keyword>
<feature type="signal peptide" evidence="2">
    <location>
        <begin position="1"/>
        <end position="25"/>
    </location>
</feature>
<feature type="chain" id="PRO_5027086438" evidence="2">
    <location>
        <begin position="26"/>
        <end position="98"/>
    </location>
</feature>
<organism evidence="3">
    <name type="scientific">uncultured Cytophagales bacterium</name>
    <dbReference type="NCBI Taxonomy" id="158755"/>
    <lineage>
        <taxon>Bacteria</taxon>
        <taxon>Pseudomonadati</taxon>
        <taxon>Bacteroidota</taxon>
        <taxon>Sphingobacteriia</taxon>
        <taxon>Sphingobacteriales</taxon>
        <taxon>environmental samples</taxon>
    </lineage>
</organism>
<feature type="transmembrane region" description="Helical" evidence="1">
    <location>
        <begin position="60"/>
        <end position="82"/>
    </location>
</feature>
<keyword evidence="1" id="KW-0812">Transmembrane</keyword>
<dbReference type="AlphaFoldDB" id="A0A6J4K019"/>
<protein>
    <submittedName>
        <fullName evidence="3">Uncharacterized protein</fullName>
    </submittedName>
</protein>
<gene>
    <name evidence="3" type="ORF">AVDCRST_MAG56-4705</name>
</gene>
<sequence length="98" mass="10881">MPVKYIRRASICFVLLFLTLTGATARFESGWDGNDTAGWPLTFYEFLGGKRPGPYYGRGLIAGNLIIDVLVVLVLTGLLLLGMNRLRRSRKMSKSGNK</sequence>
<name>A0A6J4K019_9SPHI</name>
<accession>A0A6J4K019</accession>
<keyword evidence="1" id="KW-0472">Membrane</keyword>
<evidence type="ECO:0000256" key="2">
    <source>
        <dbReference type="SAM" id="SignalP"/>
    </source>
</evidence>
<proteinExistence type="predicted"/>
<dbReference type="EMBL" id="CADCTQ010000389">
    <property type="protein sequence ID" value="CAA9292062.1"/>
    <property type="molecule type" value="Genomic_DNA"/>
</dbReference>
<evidence type="ECO:0000313" key="3">
    <source>
        <dbReference type="EMBL" id="CAA9292062.1"/>
    </source>
</evidence>
<reference evidence="3" key="1">
    <citation type="submission" date="2020-02" db="EMBL/GenBank/DDBJ databases">
        <authorList>
            <person name="Meier V. D."/>
        </authorList>
    </citation>
    <scope>NUCLEOTIDE SEQUENCE</scope>
    <source>
        <strain evidence="3">AVDCRST_MAG56</strain>
    </source>
</reference>
<evidence type="ECO:0000256" key="1">
    <source>
        <dbReference type="SAM" id="Phobius"/>
    </source>
</evidence>